<dbReference type="RefSeq" id="WP_148597874.1">
    <property type="nucleotide sequence ID" value="NZ_CP042997.1"/>
</dbReference>
<gene>
    <name evidence="2" type="ORF">OJF2_70350</name>
</gene>
<feature type="domain" description="Transglutaminase-like" evidence="1">
    <location>
        <begin position="174"/>
        <end position="237"/>
    </location>
</feature>
<keyword evidence="3" id="KW-1185">Reference proteome</keyword>
<dbReference type="Proteomes" id="UP000324233">
    <property type="component" value="Chromosome"/>
</dbReference>
<reference evidence="2 3" key="1">
    <citation type="submission" date="2019-08" db="EMBL/GenBank/DDBJ databases">
        <title>Deep-cultivation of Planctomycetes and their phenomic and genomic characterization uncovers novel biology.</title>
        <authorList>
            <person name="Wiegand S."/>
            <person name="Jogler M."/>
            <person name="Boedeker C."/>
            <person name="Pinto D."/>
            <person name="Vollmers J."/>
            <person name="Rivas-Marin E."/>
            <person name="Kohn T."/>
            <person name="Peeters S.H."/>
            <person name="Heuer A."/>
            <person name="Rast P."/>
            <person name="Oberbeckmann S."/>
            <person name="Bunk B."/>
            <person name="Jeske O."/>
            <person name="Meyerdierks A."/>
            <person name="Storesund J.E."/>
            <person name="Kallscheuer N."/>
            <person name="Luecker S."/>
            <person name="Lage O.M."/>
            <person name="Pohl T."/>
            <person name="Merkel B.J."/>
            <person name="Hornburger P."/>
            <person name="Mueller R.-W."/>
            <person name="Bruemmer F."/>
            <person name="Labrenz M."/>
            <person name="Spormann A.M."/>
            <person name="Op den Camp H."/>
            <person name="Overmann J."/>
            <person name="Amann R."/>
            <person name="Jetten M.S.M."/>
            <person name="Mascher T."/>
            <person name="Medema M.H."/>
            <person name="Devos D.P."/>
            <person name="Kaster A.-K."/>
            <person name="Ovreas L."/>
            <person name="Rohde M."/>
            <person name="Galperin M.Y."/>
            <person name="Jogler C."/>
        </authorList>
    </citation>
    <scope>NUCLEOTIDE SEQUENCE [LARGE SCALE GENOMIC DNA]</scope>
    <source>
        <strain evidence="2 3">OJF2</strain>
    </source>
</reference>
<dbReference type="KEGG" id="agv:OJF2_70350"/>
<evidence type="ECO:0000313" key="2">
    <source>
        <dbReference type="EMBL" id="QEH38434.1"/>
    </source>
</evidence>
<dbReference type="Gene3D" id="3.10.620.30">
    <property type="match status" value="1"/>
</dbReference>
<dbReference type="EMBL" id="CP042997">
    <property type="protein sequence ID" value="QEH38434.1"/>
    <property type="molecule type" value="Genomic_DNA"/>
</dbReference>
<dbReference type="Pfam" id="PF01841">
    <property type="entry name" value="Transglut_core"/>
    <property type="match status" value="1"/>
</dbReference>
<dbReference type="SUPFAM" id="SSF54001">
    <property type="entry name" value="Cysteine proteinases"/>
    <property type="match status" value="1"/>
</dbReference>
<dbReference type="OrthoDB" id="9787782at2"/>
<dbReference type="Pfam" id="PF08379">
    <property type="entry name" value="Bact_transglu_N"/>
    <property type="match status" value="1"/>
</dbReference>
<dbReference type="PANTHER" id="PTHR33490">
    <property type="entry name" value="BLR5614 PROTEIN-RELATED"/>
    <property type="match status" value="1"/>
</dbReference>
<dbReference type="InterPro" id="IPR013589">
    <property type="entry name" value="Bac_transglu_N"/>
</dbReference>
<dbReference type="InterPro" id="IPR002931">
    <property type="entry name" value="Transglutaminase-like"/>
</dbReference>
<dbReference type="PANTHER" id="PTHR33490:SF1">
    <property type="entry name" value="SLL1233 PROTEIN"/>
    <property type="match status" value="1"/>
</dbReference>
<accession>A0A5B9WE05</accession>
<dbReference type="InterPro" id="IPR038765">
    <property type="entry name" value="Papain-like_cys_pep_sf"/>
</dbReference>
<dbReference type="AlphaFoldDB" id="A0A5B9WE05"/>
<proteinExistence type="predicted"/>
<evidence type="ECO:0000259" key="1">
    <source>
        <dbReference type="SMART" id="SM00460"/>
    </source>
</evidence>
<name>A0A5B9WE05_9BACT</name>
<protein>
    <recommendedName>
        <fullName evidence="1">Transglutaminase-like domain-containing protein</fullName>
    </recommendedName>
</protein>
<evidence type="ECO:0000313" key="3">
    <source>
        <dbReference type="Proteomes" id="UP000324233"/>
    </source>
</evidence>
<dbReference type="SMART" id="SM00460">
    <property type="entry name" value="TGc"/>
    <property type="match status" value="1"/>
</dbReference>
<organism evidence="2 3">
    <name type="scientific">Aquisphaera giovannonii</name>
    <dbReference type="NCBI Taxonomy" id="406548"/>
    <lineage>
        <taxon>Bacteria</taxon>
        <taxon>Pseudomonadati</taxon>
        <taxon>Planctomycetota</taxon>
        <taxon>Planctomycetia</taxon>
        <taxon>Isosphaerales</taxon>
        <taxon>Isosphaeraceae</taxon>
        <taxon>Aquisphaera</taxon>
    </lineage>
</organism>
<sequence length="283" mass="32101">MKRIRIIHDTAYHYKVPVTFGPHTALLRPREGHDLHIDSSTLLIEPEASVRWYRDIYGNSIAILTFQQPGAKLHVHSEIDVDLYEDMPIDCTIDPAAQEYPFQYDAVDQVEIMPYRLPSYPHDGPAVQRWLRDLYRPGQKADTATLLDRLNTRIFESFRYAERHEMGVQVPCRTLELGTGSCRDFAVFMMEAARHWGLAARFVTGYIQMAEGQHGSTHAWTEVYLPGAGWRGFDPTNNKPAGTEHISVAVARAHEKAAPLSGTWEGPGDAFRRMEVSVQVVAR</sequence>